<evidence type="ECO:0000256" key="4">
    <source>
        <dbReference type="ARBA" id="ARBA00035242"/>
    </source>
</evidence>
<dbReference type="PROSITE" id="PS00467">
    <property type="entry name" value="RIBOSOMAL_L2"/>
    <property type="match status" value="1"/>
</dbReference>
<feature type="region of interest" description="Disordered" evidence="6">
    <location>
        <begin position="224"/>
        <end position="274"/>
    </location>
</feature>
<feature type="compositionally biased region" description="Basic residues" evidence="6">
    <location>
        <begin position="254"/>
        <end position="274"/>
    </location>
</feature>
<dbReference type="GO" id="GO:0019843">
    <property type="term" value="F:rRNA binding"/>
    <property type="evidence" value="ECO:0007669"/>
    <property type="project" value="UniProtKB-UniRule"/>
</dbReference>
<sequence>MGIKKLKPVTPGTRFRTNFTFEEITKETPEKSLVVSLTKSGGRNNLGRVTARHRGGGHKRKYRLIDFKRDKHGIPAKVFSIEYDPNRTCRIALLHYADGEKRYIIAPDGLKVGDTVMSGPGSEIKVGNALPLKEMPLGSFVHNVELKPGKGGQLGRSAGTSLQLMAREGDYAQLKMPSGEVRMVRSECYATYGVVGNAEHENISIGKAGRSRWLGIRPHTRGVAMNPVDHPMGGGEGKTSGGGHPVSPWGQKAKGLKTRKRKKQSNKFIIKRRK</sequence>
<comment type="subunit">
    <text evidence="5">Part of the 50S ribosomal subunit. Forms a bridge to the 30S subunit in the 70S ribosome.</text>
</comment>
<dbReference type="FunFam" id="2.30.30.30:FF:000001">
    <property type="entry name" value="50S ribosomal protein L2"/>
    <property type="match status" value="1"/>
</dbReference>
<dbReference type="Gene3D" id="2.30.30.30">
    <property type="match status" value="1"/>
</dbReference>
<keyword evidence="3 5" id="KW-0687">Ribonucleoprotein</keyword>
<proteinExistence type="inferred from homology"/>
<dbReference type="Gene3D" id="2.40.50.140">
    <property type="entry name" value="Nucleic acid-binding proteins"/>
    <property type="match status" value="1"/>
</dbReference>
<dbReference type="SMART" id="SM01383">
    <property type="entry name" value="Ribosomal_L2"/>
    <property type="match status" value="1"/>
</dbReference>
<dbReference type="EMBL" id="DSUJ01000008">
    <property type="protein sequence ID" value="HFI91890.1"/>
    <property type="molecule type" value="Genomic_DNA"/>
</dbReference>
<evidence type="ECO:0000256" key="5">
    <source>
        <dbReference type="HAMAP-Rule" id="MF_01320"/>
    </source>
</evidence>
<evidence type="ECO:0000256" key="3">
    <source>
        <dbReference type="ARBA" id="ARBA00023274"/>
    </source>
</evidence>
<dbReference type="PANTHER" id="PTHR13691:SF5">
    <property type="entry name" value="LARGE RIBOSOMAL SUBUNIT PROTEIN UL2M"/>
    <property type="match status" value="1"/>
</dbReference>
<reference evidence="9" key="1">
    <citation type="journal article" date="2020" name="mSystems">
        <title>Genome- and Community-Level Interaction Insights into Carbon Utilization and Element Cycling Functions of Hydrothermarchaeota in Hydrothermal Sediment.</title>
        <authorList>
            <person name="Zhou Z."/>
            <person name="Liu Y."/>
            <person name="Xu W."/>
            <person name="Pan J."/>
            <person name="Luo Z.H."/>
            <person name="Li M."/>
        </authorList>
    </citation>
    <scope>NUCLEOTIDE SEQUENCE [LARGE SCALE GENOMIC DNA]</scope>
    <source>
        <strain evidence="9">SpSt-479</strain>
    </source>
</reference>
<protein>
    <recommendedName>
        <fullName evidence="4 5">Large ribosomal subunit protein uL2</fullName>
    </recommendedName>
</protein>
<dbReference type="InterPro" id="IPR022671">
    <property type="entry name" value="Ribosomal_uL2_CS"/>
</dbReference>
<dbReference type="Pfam" id="PF03947">
    <property type="entry name" value="Ribosomal_L2_C"/>
    <property type="match status" value="1"/>
</dbReference>
<organism evidence="9">
    <name type="scientific">Ignavibacterium album</name>
    <dbReference type="NCBI Taxonomy" id="591197"/>
    <lineage>
        <taxon>Bacteria</taxon>
        <taxon>Pseudomonadati</taxon>
        <taxon>Ignavibacteriota</taxon>
        <taxon>Ignavibacteria</taxon>
        <taxon>Ignavibacteriales</taxon>
        <taxon>Ignavibacteriaceae</taxon>
        <taxon>Ignavibacterium</taxon>
    </lineage>
</organism>
<gene>
    <name evidence="5" type="primary">rplB</name>
    <name evidence="9" type="ORF">ENS31_10245</name>
</gene>
<dbReference type="InterPro" id="IPR014722">
    <property type="entry name" value="Rib_uL2_dom2"/>
</dbReference>
<dbReference type="GO" id="GO:0003735">
    <property type="term" value="F:structural constituent of ribosome"/>
    <property type="evidence" value="ECO:0007669"/>
    <property type="project" value="InterPro"/>
</dbReference>
<dbReference type="InterPro" id="IPR002171">
    <property type="entry name" value="Ribosomal_uL2"/>
</dbReference>
<dbReference type="GO" id="GO:0015934">
    <property type="term" value="C:large ribosomal subunit"/>
    <property type="evidence" value="ECO:0007669"/>
    <property type="project" value="InterPro"/>
</dbReference>
<feature type="domain" description="Large ribosomal subunit protein uL2 RNA-binding" evidence="8">
    <location>
        <begin position="42"/>
        <end position="118"/>
    </location>
</feature>
<dbReference type="SMART" id="SM01382">
    <property type="entry name" value="Ribosomal_L2_C"/>
    <property type="match status" value="1"/>
</dbReference>
<dbReference type="FunFam" id="4.10.950.10:FF:000001">
    <property type="entry name" value="50S ribosomal protein L2"/>
    <property type="match status" value="1"/>
</dbReference>
<evidence type="ECO:0000256" key="6">
    <source>
        <dbReference type="SAM" id="MobiDB-lite"/>
    </source>
</evidence>
<evidence type="ECO:0000259" key="8">
    <source>
        <dbReference type="SMART" id="SM01383"/>
    </source>
</evidence>
<dbReference type="InterPro" id="IPR014726">
    <property type="entry name" value="Ribosomal_uL2_dom3"/>
</dbReference>
<dbReference type="SUPFAM" id="SSF50104">
    <property type="entry name" value="Translation proteins SH3-like domain"/>
    <property type="match status" value="1"/>
</dbReference>
<comment type="caution">
    <text evidence="9">The sequence shown here is derived from an EMBL/GenBank/DDBJ whole genome shotgun (WGS) entry which is preliminary data.</text>
</comment>
<dbReference type="HAMAP" id="MF_01320_B">
    <property type="entry name" value="Ribosomal_uL2_B"/>
    <property type="match status" value="1"/>
</dbReference>
<dbReference type="InterPro" id="IPR012340">
    <property type="entry name" value="NA-bd_OB-fold"/>
</dbReference>
<dbReference type="FunFam" id="2.40.50.140:FF:000003">
    <property type="entry name" value="50S ribosomal protein L2"/>
    <property type="match status" value="1"/>
</dbReference>
<dbReference type="InterPro" id="IPR005880">
    <property type="entry name" value="Ribosomal_uL2_bac/org-type"/>
</dbReference>
<keyword evidence="2 5" id="KW-0689">Ribosomal protein</keyword>
<evidence type="ECO:0000256" key="1">
    <source>
        <dbReference type="ARBA" id="ARBA00005636"/>
    </source>
</evidence>
<dbReference type="GO" id="GO:0016740">
    <property type="term" value="F:transferase activity"/>
    <property type="evidence" value="ECO:0007669"/>
    <property type="project" value="InterPro"/>
</dbReference>
<dbReference type="PANTHER" id="PTHR13691">
    <property type="entry name" value="RIBOSOMAL PROTEIN L2"/>
    <property type="match status" value="1"/>
</dbReference>
<dbReference type="GO" id="GO:0002181">
    <property type="term" value="P:cytoplasmic translation"/>
    <property type="evidence" value="ECO:0007669"/>
    <property type="project" value="TreeGrafter"/>
</dbReference>
<dbReference type="InterPro" id="IPR008991">
    <property type="entry name" value="Translation_prot_SH3-like_sf"/>
</dbReference>
<dbReference type="InterPro" id="IPR022669">
    <property type="entry name" value="Ribosomal_uL2_C"/>
</dbReference>
<feature type="compositionally biased region" description="Gly residues" evidence="6">
    <location>
        <begin position="232"/>
        <end position="244"/>
    </location>
</feature>
<dbReference type="InterPro" id="IPR022666">
    <property type="entry name" value="Ribosomal_uL2_RNA-bd_dom"/>
</dbReference>
<keyword evidence="5" id="KW-0699">rRNA-binding</keyword>
<dbReference type="Gene3D" id="4.10.950.10">
    <property type="entry name" value="Ribosomal protein L2, domain 3"/>
    <property type="match status" value="1"/>
</dbReference>
<dbReference type="Pfam" id="PF00181">
    <property type="entry name" value="Ribosomal_L2_N"/>
    <property type="match status" value="1"/>
</dbReference>
<comment type="function">
    <text evidence="5">One of the primary rRNA binding proteins. Required for association of the 30S and 50S subunits to form the 70S ribosome, for tRNA binding and peptide bond formation. It has been suggested to have peptidyltransferase activity; this is somewhat controversial. Makes several contacts with the 16S rRNA in the 70S ribosome.</text>
</comment>
<comment type="similarity">
    <text evidence="1 5">Belongs to the universal ribosomal protein uL2 family.</text>
</comment>
<evidence type="ECO:0000259" key="7">
    <source>
        <dbReference type="SMART" id="SM01382"/>
    </source>
</evidence>
<dbReference type="NCBIfam" id="TIGR01171">
    <property type="entry name" value="rplB_bact"/>
    <property type="match status" value="1"/>
</dbReference>
<dbReference type="PIRSF" id="PIRSF002158">
    <property type="entry name" value="Ribosomal_L2"/>
    <property type="match status" value="1"/>
</dbReference>
<name>A0A7V2ZL17_9BACT</name>
<dbReference type="AlphaFoldDB" id="A0A7V2ZL17"/>
<dbReference type="SUPFAM" id="SSF50249">
    <property type="entry name" value="Nucleic acid-binding proteins"/>
    <property type="match status" value="1"/>
</dbReference>
<feature type="domain" description="Large ribosomal subunit protein uL2 C-terminal" evidence="7">
    <location>
        <begin position="124"/>
        <end position="252"/>
    </location>
</feature>
<keyword evidence="5" id="KW-0694">RNA-binding</keyword>
<evidence type="ECO:0000313" key="9">
    <source>
        <dbReference type="EMBL" id="HFI91890.1"/>
    </source>
</evidence>
<evidence type="ECO:0000256" key="2">
    <source>
        <dbReference type="ARBA" id="ARBA00022980"/>
    </source>
</evidence>
<accession>A0A7V2ZL17</accession>